<protein>
    <submittedName>
        <fullName evidence="1">Uncharacterized protein</fullName>
    </submittedName>
</protein>
<sequence length="59" mass="6495">MGSTLYSGDFGILAAAGQTEAAWEDISDKIKFAASSDYDNKESRIQSLGYTYLPHHLRP</sequence>
<keyword evidence="2" id="KW-1185">Reference proteome</keyword>
<reference evidence="1" key="2">
    <citation type="submission" date="2020-08" db="EMBL/GenBank/DDBJ databases">
        <title>Plant Genome Project.</title>
        <authorList>
            <person name="Zhang R.-G."/>
        </authorList>
    </citation>
    <scope>NUCLEOTIDE SEQUENCE</scope>
    <source>
        <strain evidence="1">Huo1</strain>
        <tissue evidence="1">Leaf</tissue>
    </source>
</reference>
<dbReference type="AlphaFoldDB" id="A0A8X8Y817"/>
<reference evidence="1" key="1">
    <citation type="submission" date="2018-01" db="EMBL/GenBank/DDBJ databases">
        <authorList>
            <person name="Mao J.F."/>
        </authorList>
    </citation>
    <scope>NUCLEOTIDE SEQUENCE</scope>
    <source>
        <strain evidence="1">Huo1</strain>
        <tissue evidence="1">Leaf</tissue>
    </source>
</reference>
<gene>
    <name evidence="1" type="ORF">SASPL_115451</name>
</gene>
<dbReference type="Proteomes" id="UP000298416">
    <property type="component" value="Unassembled WGS sequence"/>
</dbReference>
<organism evidence="1">
    <name type="scientific">Salvia splendens</name>
    <name type="common">Scarlet sage</name>
    <dbReference type="NCBI Taxonomy" id="180675"/>
    <lineage>
        <taxon>Eukaryota</taxon>
        <taxon>Viridiplantae</taxon>
        <taxon>Streptophyta</taxon>
        <taxon>Embryophyta</taxon>
        <taxon>Tracheophyta</taxon>
        <taxon>Spermatophyta</taxon>
        <taxon>Magnoliopsida</taxon>
        <taxon>eudicotyledons</taxon>
        <taxon>Gunneridae</taxon>
        <taxon>Pentapetalae</taxon>
        <taxon>asterids</taxon>
        <taxon>lamiids</taxon>
        <taxon>Lamiales</taxon>
        <taxon>Lamiaceae</taxon>
        <taxon>Nepetoideae</taxon>
        <taxon>Mentheae</taxon>
        <taxon>Salviinae</taxon>
        <taxon>Salvia</taxon>
        <taxon>Salvia subgen. Calosphace</taxon>
        <taxon>core Calosphace</taxon>
    </lineage>
</organism>
<name>A0A8X8Y817_SALSN</name>
<evidence type="ECO:0000313" key="2">
    <source>
        <dbReference type="Proteomes" id="UP000298416"/>
    </source>
</evidence>
<evidence type="ECO:0000313" key="1">
    <source>
        <dbReference type="EMBL" id="KAG6425028.1"/>
    </source>
</evidence>
<dbReference type="EMBL" id="PNBA02000005">
    <property type="protein sequence ID" value="KAG6425028.1"/>
    <property type="molecule type" value="Genomic_DNA"/>
</dbReference>
<comment type="caution">
    <text evidence="1">The sequence shown here is derived from an EMBL/GenBank/DDBJ whole genome shotgun (WGS) entry which is preliminary data.</text>
</comment>
<proteinExistence type="predicted"/>
<accession>A0A8X8Y817</accession>